<accession>A0ACC3SLE5</accession>
<evidence type="ECO:0000313" key="2">
    <source>
        <dbReference type="Proteomes" id="UP001320706"/>
    </source>
</evidence>
<comment type="caution">
    <text evidence="1">The sequence shown here is derived from an EMBL/GenBank/DDBJ whole genome shotgun (WGS) entry which is preliminary data.</text>
</comment>
<reference evidence="1" key="1">
    <citation type="submission" date="2024-02" db="EMBL/GenBank/DDBJ databases">
        <title>Metagenome Assembled Genome of Zalaria obscura JY119.</title>
        <authorList>
            <person name="Vighnesh L."/>
            <person name="Jagadeeshwari U."/>
            <person name="Venkata Ramana C."/>
            <person name="Sasikala C."/>
        </authorList>
    </citation>
    <scope>NUCLEOTIDE SEQUENCE</scope>
    <source>
        <strain evidence="1">JY119</strain>
    </source>
</reference>
<dbReference type="Proteomes" id="UP001320706">
    <property type="component" value="Unassembled WGS sequence"/>
</dbReference>
<keyword evidence="2" id="KW-1185">Reference proteome</keyword>
<gene>
    <name evidence="1" type="ORF">M8818_001632</name>
</gene>
<proteinExistence type="predicted"/>
<organism evidence="1 2">
    <name type="scientific">Zalaria obscura</name>
    <dbReference type="NCBI Taxonomy" id="2024903"/>
    <lineage>
        <taxon>Eukaryota</taxon>
        <taxon>Fungi</taxon>
        <taxon>Dikarya</taxon>
        <taxon>Ascomycota</taxon>
        <taxon>Pezizomycotina</taxon>
        <taxon>Dothideomycetes</taxon>
        <taxon>Dothideomycetidae</taxon>
        <taxon>Dothideales</taxon>
        <taxon>Zalariaceae</taxon>
        <taxon>Zalaria</taxon>
    </lineage>
</organism>
<evidence type="ECO:0000313" key="1">
    <source>
        <dbReference type="EMBL" id="KAK8217379.1"/>
    </source>
</evidence>
<name>A0ACC3SLE5_9PEZI</name>
<protein>
    <submittedName>
        <fullName evidence="1">Uncharacterized protein</fullName>
    </submittedName>
</protein>
<dbReference type="EMBL" id="JAMKPW020000006">
    <property type="protein sequence ID" value="KAK8217379.1"/>
    <property type="molecule type" value="Genomic_DNA"/>
</dbReference>
<sequence length="686" mass="72206">MKPFGLISLTSATSVPTPSSSASPLSTATGTSTAATTASGICYVTAYADVPAATAACTAITLDSIEVPGNQTLDLSKLKTGTTVTFAGTTTFDYFDNDYNLIQVGGTNITITAEQGAVIDGNGPAWWDGQGSNGGIAKPDHFFVVSKAIGQSIIRGLYIQNYPTHCFSISGSNGLLMENIILNNTAGNAPNNRSGGLPAAHNTDGFDISSTNGMILRDSTVLNQDDCVAITSGDSITVSDMYCDGGHGLSIGSVGGKSNNNVTNITFRDSQILNSQNGARIKTNCNTTGYIAGITYENIYVQNISIYGIDIQQDYLNGGPTGDPSNGVIITNVTMMNVTGTAESDAQDYYILCGNDESNLTPIKLFLHPIYCIMTKPRIFITGGSGYIGSAVTELAISRGYEVYGLSRTETSDAKLTKSGAIPVRGDLQAHDVLREQSAKADIVFHLADSLTDDFTRDYEEVLRIDAGAVDAMGAGLEGSGKAFVITSGSLVVAATGSETDETSALWEKPLNARIKSEQHALELCEKGVKVSAIRLAPFVYGRGGSGIRLFMTMFAHAGEGGYVDSGETLTSTVHVDDAAALYLLAAEKAKAADIFNGVSGTVKFRALTEAIGKMLDIPVRSVPHEDAEGKWGKFFARFLSTENWTSGAKAKKELGWVPKEIGVLGEVRTGSYLAVAESLKKSTAE</sequence>